<evidence type="ECO:0000256" key="3">
    <source>
        <dbReference type="ARBA" id="ARBA00022692"/>
    </source>
</evidence>
<evidence type="ECO:0000256" key="4">
    <source>
        <dbReference type="ARBA" id="ARBA00022989"/>
    </source>
</evidence>
<evidence type="ECO:0000256" key="6">
    <source>
        <dbReference type="RuleBase" id="RU363032"/>
    </source>
</evidence>
<keyword evidence="3 6" id="KW-0812">Transmembrane</keyword>
<organism evidence="8 9">
    <name type="scientific">Mobilisporobacter senegalensis</name>
    <dbReference type="NCBI Taxonomy" id="1329262"/>
    <lineage>
        <taxon>Bacteria</taxon>
        <taxon>Bacillati</taxon>
        <taxon>Bacillota</taxon>
        <taxon>Clostridia</taxon>
        <taxon>Lachnospirales</taxon>
        <taxon>Lachnospiraceae</taxon>
        <taxon>Mobilisporobacter</taxon>
    </lineage>
</organism>
<dbReference type="PANTHER" id="PTHR30177">
    <property type="entry name" value="GLYCINE BETAINE/L-PROLINE TRANSPORT SYSTEM PERMEASE PROTEIN PROW"/>
    <property type="match status" value="1"/>
</dbReference>
<evidence type="ECO:0000256" key="1">
    <source>
        <dbReference type="ARBA" id="ARBA00004141"/>
    </source>
</evidence>
<dbReference type="PROSITE" id="PS50928">
    <property type="entry name" value="ABC_TM1"/>
    <property type="match status" value="1"/>
</dbReference>
<comment type="subcellular location">
    <subcellularLocation>
        <location evidence="6">Cell membrane</location>
        <topology evidence="6">Multi-pass membrane protein</topology>
    </subcellularLocation>
    <subcellularLocation>
        <location evidence="1">Membrane</location>
        <topology evidence="1">Multi-pass membrane protein</topology>
    </subcellularLocation>
</comment>
<sequence>MAQSILKYLEQNMDTYLQAIGEHLIISLLSLLLAAIIGIPLGILATQNQTLYKWVTTTFNTLRIIPSLAVLIFLIPFVGTGAKPAIIALVVLGIPPILLNTALAFYSIPEFMIETSMAMGMSDFQSFWKVKVPLAVPYMLTGIKTAMVEIIASATLAAYIGGGGVGNIIFTGLGLNRADLLFIGGITVAILSMLANVTMSWLEKYILKYKYANGDTK</sequence>
<feature type="transmembrane region" description="Helical" evidence="6">
    <location>
        <begin position="57"/>
        <end position="79"/>
    </location>
</feature>
<dbReference type="CDD" id="cd06261">
    <property type="entry name" value="TM_PBP2"/>
    <property type="match status" value="1"/>
</dbReference>
<feature type="transmembrane region" description="Helical" evidence="6">
    <location>
        <begin position="24"/>
        <end position="45"/>
    </location>
</feature>
<dbReference type="GO" id="GO:0055085">
    <property type="term" value="P:transmembrane transport"/>
    <property type="evidence" value="ECO:0007669"/>
    <property type="project" value="InterPro"/>
</dbReference>
<evidence type="ECO:0000313" key="8">
    <source>
        <dbReference type="EMBL" id="ROR31668.1"/>
    </source>
</evidence>
<keyword evidence="2 6" id="KW-0813">Transport</keyword>
<dbReference type="RefSeq" id="WP_123607759.1">
    <property type="nucleotide sequence ID" value="NZ_RJVG01000001.1"/>
</dbReference>
<gene>
    <name evidence="8" type="ORF">EDD66_101286</name>
</gene>
<dbReference type="SUPFAM" id="SSF161098">
    <property type="entry name" value="MetI-like"/>
    <property type="match status" value="1"/>
</dbReference>
<feature type="transmembrane region" description="Helical" evidence="6">
    <location>
        <begin position="134"/>
        <end position="160"/>
    </location>
</feature>
<protein>
    <submittedName>
        <fullName evidence="8">Osmoprotectant transport system permease protein</fullName>
    </submittedName>
</protein>
<evidence type="ECO:0000256" key="2">
    <source>
        <dbReference type="ARBA" id="ARBA00022448"/>
    </source>
</evidence>
<keyword evidence="4 6" id="KW-1133">Transmembrane helix</keyword>
<dbReference type="Proteomes" id="UP000273083">
    <property type="component" value="Unassembled WGS sequence"/>
</dbReference>
<evidence type="ECO:0000259" key="7">
    <source>
        <dbReference type="PROSITE" id="PS50928"/>
    </source>
</evidence>
<dbReference type="GO" id="GO:0005886">
    <property type="term" value="C:plasma membrane"/>
    <property type="evidence" value="ECO:0007669"/>
    <property type="project" value="UniProtKB-SubCell"/>
</dbReference>
<evidence type="ECO:0000313" key="9">
    <source>
        <dbReference type="Proteomes" id="UP000273083"/>
    </source>
</evidence>
<feature type="transmembrane region" description="Helical" evidence="6">
    <location>
        <begin position="180"/>
        <end position="202"/>
    </location>
</feature>
<keyword evidence="5 6" id="KW-0472">Membrane</keyword>
<evidence type="ECO:0000256" key="5">
    <source>
        <dbReference type="ARBA" id="ARBA00023136"/>
    </source>
</evidence>
<dbReference type="OrthoDB" id="34174at2"/>
<dbReference type="InterPro" id="IPR000515">
    <property type="entry name" value="MetI-like"/>
</dbReference>
<dbReference type="Gene3D" id="1.10.3720.10">
    <property type="entry name" value="MetI-like"/>
    <property type="match status" value="1"/>
</dbReference>
<dbReference type="Pfam" id="PF00528">
    <property type="entry name" value="BPD_transp_1"/>
    <property type="match status" value="1"/>
</dbReference>
<keyword evidence="9" id="KW-1185">Reference proteome</keyword>
<accession>A0A3N1XZF1</accession>
<dbReference type="InterPro" id="IPR035906">
    <property type="entry name" value="MetI-like_sf"/>
</dbReference>
<proteinExistence type="inferred from homology"/>
<dbReference type="AlphaFoldDB" id="A0A3N1XZF1"/>
<name>A0A3N1XZF1_9FIRM</name>
<dbReference type="EMBL" id="RJVG01000001">
    <property type="protein sequence ID" value="ROR31668.1"/>
    <property type="molecule type" value="Genomic_DNA"/>
</dbReference>
<reference evidence="8 9" key="1">
    <citation type="submission" date="2018-11" db="EMBL/GenBank/DDBJ databases">
        <title>Genomic Encyclopedia of Type Strains, Phase IV (KMG-IV): sequencing the most valuable type-strain genomes for metagenomic binning, comparative biology and taxonomic classification.</title>
        <authorList>
            <person name="Goeker M."/>
        </authorList>
    </citation>
    <scope>NUCLEOTIDE SEQUENCE [LARGE SCALE GENOMIC DNA]</scope>
    <source>
        <strain evidence="8 9">DSM 26537</strain>
    </source>
</reference>
<comment type="similarity">
    <text evidence="6">Belongs to the binding-protein-dependent transport system permease family.</text>
</comment>
<comment type="caution">
    <text evidence="8">The sequence shown here is derived from an EMBL/GenBank/DDBJ whole genome shotgun (WGS) entry which is preliminary data.</text>
</comment>
<dbReference type="InterPro" id="IPR051204">
    <property type="entry name" value="ABC_transp_perm/SBD"/>
</dbReference>
<dbReference type="GO" id="GO:0031460">
    <property type="term" value="P:glycine betaine transport"/>
    <property type="evidence" value="ECO:0007669"/>
    <property type="project" value="TreeGrafter"/>
</dbReference>
<dbReference type="PANTHER" id="PTHR30177:SF4">
    <property type="entry name" value="OSMOPROTECTANT IMPORT PERMEASE PROTEIN OSMW"/>
    <property type="match status" value="1"/>
</dbReference>
<feature type="domain" description="ABC transmembrane type-1" evidence="7">
    <location>
        <begin position="20"/>
        <end position="199"/>
    </location>
</feature>
<feature type="transmembrane region" description="Helical" evidence="6">
    <location>
        <begin position="85"/>
        <end position="113"/>
    </location>
</feature>